<dbReference type="AlphaFoldDB" id="A0A7Y8VR68"/>
<name>A0A7Y8VR68_9FIRM</name>
<accession>A0A7Y8VR68</accession>
<evidence type="ECO:0000313" key="2">
    <source>
        <dbReference type="Proteomes" id="UP000526307"/>
    </source>
</evidence>
<sequence>MFAERFDALMNIAEVSNSLLSRAVHINSSHIGRLRTGARPLPKKHEYLEPMCRYLAEHIKKEYQCSALQKLTGIGDAAFNSVEHMARYLEQWLLETENDTAATTGRLISGFSRVVFSPAAAPGNLSVEEAPRKYARHLYGNAGKRKAVEQFFLMILQEKKPQTLLLFSDESMAWLYEDPAFSVRWMELFKQVILKGNRVRIIHTVSRDFNEFMEAVTKWIPIYMTGMIEPYYYPRLRDGVFQRTMFIAPDTAAVISSSVHQDTEGMLHIFLTDRTAVSALVTEYERYLTLCRPLMRIFTGQETERFHRDFFGLAYVEGSVRLRCAMPPLFTMPEALVRELTTQTGSEELFQLWERILALFCRNIQKQRITLTLLDPELALLTPSRLKLPLAEAFSIHDFTYTREQYLAHWEWLKLLERQYENLTVTLSSEPDFHTLLYVKDDAGVVMAKADMPLAAFITSERNMVNAFWDYLNG</sequence>
<dbReference type="RefSeq" id="WP_178978204.1">
    <property type="nucleotide sequence ID" value="NZ_JABXYR010000001.1"/>
</dbReference>
<dbReference type="EMBL" id="JABXYR010000001">
    <property type="protein sequence ID" value="NWO22902.1"/>
    <property type="molecule type" value="Genomic_DNA"/>
</dbReference>
<organism evidence="1 2">
    <name type="scientific">Mogibacterium timidum</name>
    <dbReference type="NCBI Taxonomy" id="35519"/>
    <lineage>
        <taxon>Bacteria</taxon>
        <taxon>Bacillati</taxon>
        <taxon>Bacillota</taxon>
        <taxon>Clostridia</taxon>
        <taxon>Peptostreptococcales</taxon>
        <taxon>Anaerovoracaceae</taxon>
        <taxon>Mogibacterium</taxon>
    </lineage>
</organism>
<keyword evidence="2" id="KW-1185">Reference proteome</keyword>
<comment type="caution">
    <text evidence="1">The sequence shown here is derived from an EMBL/GenBank/DDBJ whole genome shotgun (WGS) entry which is preliminary data.</text>
</comment>
<evidence type="ECO:0000313" key="1">
    <source>
        <dbReference type="EMBL" id="NWO22902.1"/>
    </source>
</evidence>
<protein>
    <submittedName>
        <fullName evidence="1">Uncharacterized protein</fullName>
    </submittedName>
</protein>
<dbReference type="Proteomes" id="UP000526307">
    <property type="component" value="Unassembled WGS sequence"/>
</dbReference>
<gene>
    <name evidence="1" type="ORF">HW270_02255</name>
</gene>
<reference evidence="1 2" key="1">
    <citation type="submission" date="2020-06" db="EMBL/GenBank/DDBJ databases">
        <title>Mogibacterium timidum strain W9173 genomic sequence.</title>
        <authorList>
            <person name="Wade W.G."/>
            <person name="Johnston C.D."/>
            <person name="Chen T."/>
            <person name="Dewhirst F.E."/>
        </authorList>
    </citation>
    <scope>NUCLEOTIDE SEQUENCE [LARGE SCALE GENOMIC DNA]</scope>
    <source>
        <strain evidence="1 2">W9173</strain>
    </source>
</reference>
<proteinExistence type="predicted"/>